<dbReference type="PANTHER" id="PTHR12011">
    <property type="entry name" value="ADHESION G-PROTEIN COUPLED RECEPTOR"/>
    <property type="match status" value="1"/>
</dbReference>
<dbReference type="InParanoid" id="B3S7D0"/>
<dbReference type="OrthoDB" id="10037534at2759"/>
<dbReference type="GO" id="GO:0005886">
    <property type="term" value="C:plasma membrane"/>
    <property type="evidence" value="ECO:0000318"/>
    <property type="project" value="GO_Central"/>
</dbReference>
<feature type="transmembrane region" description="Helical" evidence="5">
    <location>
        <begin position="45"/>
        <end position="63"/>
    </location>
</feature>
<organism evidence="7 8">
    <name type="scientific">Trichoplax adhaerens</name>
    <name type="common">Trichoplax reptans</name>
    <dbReference type="NCBI Taxonomy" id="10228"/>
    <lineage>
        <taxon>Eukaryota</taxon>
        <taxon>Metazoa</taxon>
        <taxon>Placozoa</taxon>
        <taxon>Uniplacotomia</taxon>
        <taxon>Trichoplacea</taxon>
        <taxon>Trichoplacidae</taxon>
        <taxon>Trichoplax</taxon>
    </lineage>
</organism>
<name>B3S7D0_TRIAD</name>
<evidence type="ECO:0000256" key="5">
    <source>
        <dbReference type="SAM" id="Phobius"/>
    </source>
</evidence>
<dbReference type="STRING" id="10228.B3S7D0"/>
<dbReference type="GO" id="GO:0007166">
    <property type="term" value="P:cell surface receptor signaling pathway"/>
    <property type="evidence" value="ECO:0007669"/>
    <property type="project" value="InterPro"/>
</dbReference>
<feature type="non-terminal residue" evidence="7">
    <location>
        <position position="1"/>
    </location>
</feature>
<dbReference type="Gene3D" id="1.20.1070.10">
    <property type="entry name" value="Rhodopsin 7-helix transmembrane proteins"/>
    <property type="match status" value="1"/>
</dbReference>
<keyword evidence="4 5" id="KW-0472">Membrane</keyword>
<dbReference type="OMA" id="HYIQISI"/>
<gene>
    <name evidence="7" type="ORF">TRIADDRAFT_30558</name>
</gene>
<dbReference type="InterPro" id="IPR017981">
    <property type="entry name" value="GPCR_2-like_7TM"/>
</dbReference>
<feature type="transmembrane region" description="Helical" evidence="5">
    <location>
        <begin position="125"/>
        <end position="148"/>
    </location>
</feature>
<dbReference type="GO" id="GO:0004930">
    <property type="term" value="F:G protein-coupled receptor activity"/>
    <property type="evidence" value="ECO:0007669"/>
    <property type="project" value="InterPro"/>
</dbReference>
<evidence type="ECO:0000313" key="7">
    <source>
        <dbReference type="EMBL" id="EDV21268.1"/>
    </source>
</evidence>
<evidence type="ECO:0000259" key="6">
    <source>
        <dbReference type="PROSITE" id="PS50261"/>
    </source>
</evidence>
<dbReference type="GeneID" id="6757448"/>
<feature type="transmembrane region" description="Helical" evidence="5">
    <location>
        <begin position="6"/>
        <end position="25"/>
    </location>
</feature>
<keyword evidence="2 5" id="KW-0812">Transmembrane</keyword>
<dbReference type="PROSITE" id="PS50261">
    <property type="entry name" value="G_PROTEIN_RECEP_F2_4"/>
    <property type="match status" value="1"/>
</dbReference>
<keyword evidence="3 5" id="KW-1133">Transmembrane helix</keyword>
<dbReference type="PhylomeDB" id="B3S7D0"/>
<dbReference type="KEGG" id="tad:TRIADDRAFT_30558"/>
<accession>B3S7D0</accession>
<evidence type="ECO:0000256" key="1">
    <source>
        <dbReference type="ARBA" id="ARBA00004141"/>
    </source>
</evidence>
<dbReference type="RefSeq" id="XP_002116235.1">
    <property type="nucleotide sequence ID" value="XM_002116199.1"/>
</dbReference>
<reference evidence="7 8" key="1">
    <citation type="journal article" date="2008" name="Nature">
        <title>The Trichoplax genome and the nature of placozoans.</title>
        <authorList>
            <person name="Srivastava M."/>
            <person name="Begovic E."/>
            <person name="Chapman J."/>
            <person name="Putnam N.H."/>
            <person name="Hellsten U."/>
            <person name="Kawashima T."/>
            <person name="Kuo A."/>
            <person name="Mitros T."/>
            <person name="Salamov A."/>
            <person name="Carpenter M.L."/>
            <person name="Signorovitch A.Y."/>
            <person name="Moreno M.A."/>
            <person name="Kamm K."/>
            <person name="Grimwood J."/>
            <person name="Schmutz J."/>
            <person name="Shapiro H."/>
            <person name="Grigoriev I.V."/>
            <person name="Buss L.W."/>
            <person name="Schierwater B."/>
            <person name="Dellaporta S.L."/>
            <person name="Rokhsar D.S."/>
        </authorList>
    </citation>
    <scope>NUCLEOTIDE SEQUENCE [LARGE SCALE GENOMIC DNA]</scope>
    <source>
        <strain evidence="7 8">Grell-BS-1999</strain>
    </source>
</reference>
<dbReference type="FunFam" id="1.20.1070.10:FF:001324">
    <property type="entry name" value="Predicted protein"/>
    <property type="match status" value="1"/>
</dbReference>
<dbReference type="InterPro" id="IPR000832">
    <property type="entry name" value="GPCR_2_secretin-like"/>
</dbReference>
<evidence type="ECO:0000256" key="2">
    <source>
        <dbReference type="ARBA" id="ARBA00022692"/>
    </source>
</evidence>
<dbReference type="Pfam" id="PF00002">
    <property type="entry name" value="7tm_2"/>
    <property type="match status" value="1"/>
</dbReference>
<feature type="transmembrane region" description="Helical" evidence="5">
    <location>
        <begin position="83"/>
        <end position="104"/>
    </location>
</feature>
<feature type="transmembrane region" description="Helical" evidence="5">
    <location>
        <begin position="154"/>
        <end position="173"/>
    </location>
</feature>
<evidence type="ECO:0000313" key="8">
    <source>
        <dbReference type="Proteomes" id="UP000009022"/>
    </source>
</evidence>
<evidence type="ECO:0000256" key="3">
    <source>
        <dbReference type="ARBA" id="ARBA00022989"/>
    </source>
</evidence>
<evidence type="ECO:0000256" key="4">
    <source>
        <dbReference type="ARBA" id="ARBA00023136"/>
    </source>
</evidence>
<sequence>CIAIAIGLHFFYLASLMWMMMEAILLLQKITSMRRKLDLRLRRYYFILGWSPPAVIVAISVGTDVNAYQNSDYCWIKNASGQMWFFVGPVMLIITCNCAIAVTAMKSLYSITAMIQKTELQKLKVGIKAVTSLIFLFGISWIFGILYFSTNQLVFGYLFTIINSPQGFLIFYFHCFTDRDVSFS</sequence>
<protein>
    <recommendedName>
        <fullName evidence="6">G-protein coupled receptors family 2 profile 2 domain-containing protein</fullName>
    </recommendedName>
</protein>
<proteinExistence type="predicted"/>
<dbReference type="EMBL" id="DS985254">
    <property type="protein sequence ID" value="EDV21268.1"/>
    <property type="molecule type" value="Genomic_DNA"/>
</dbReference>
<dbReference type="PANTHER" id="PTHR12011:SF347">
    <property type="entry name" value="FI21270P1-RELATED"/>
    <property type="match status" value="1"/>
</dbReference>
<dbReference type="HOGENOM" id="CLU_002753_3_2_1"/>
<keyword evidence="8" id="KW-1185">Reference proteome</keyword>
<dbReference type="Proteomes" id="UP000009022">
    <property type="component" value="Unassembled WGS sequence"/>
</dbReference>
<feature type="domain" description="G-protein coupled receptors family 2 profile 2" evidence="6">
    <location>
        <begin position="1"/>
        <end position="178"/>
    </location>
</feature>
<dbReference type="AlphaFoldDB" id="B3S7D0"/>
<dbReference type="PRINTS" id="PR00249">
    <property type="entry name" value="GPCRSECRETIN"/>
</dbReference>
<comment type="subcellular location">
    <subcellularLocation>
        <location evidence="1">Membrane</location>
        <topology evidence="1">Multi-pass membrane protein</topology>
    </subcellularLocation>
</comment>
<dbReference type="eggNOG" id="KOG4193">
    <property type="taxonomic scope" value="Eukaryota"/>
</dbReference>
<dbReference type="CTD" id="6757448"/>